<dbReference type="EMBL" id="RBWS01000006">
    <property type="protein sequence ID" value="RKO72107.1"/>
    <property type="molecule type" value="Genomic_DNA"/>
</dbReference>
<name>A0A420W0L4_9SPHI</name>
<accession>A0A420W0L4</accession>
<dbReference type="InterPro" id="IPR025049">
    <property type="entry name" value="Mfa-like_1"/>
</dbReference>
<protein>
    <recommendedName>
        <fullName evidence="3">Fimbrillin family protein</fullName>
    </recommendedName>
</protein>
<dbReference type="AlphaFoldDB" id="A0A420W0L4"/>
<sequence>MTSEKASVRIQVLGVENPELTTKKASGKGHNMSEPQKQVIPFTKSSFIEATLTDEFPVASTNQLRASSGTRAAVTEERTPLAAGVCYMIYVYDSNGAFVTSKGFKNLVDNTAEISLVPDQTYTFVAISRNINNYIGLEAAGNSSLSTAVFEGGIENSTTPSAFPMSMMYFKKNLTVHAGDNQLDVVLKHLTSQVTVNYTMATDMTGNIENFAYGTISPSYLNATCNLSDGTLTYNGNGNLALPVVYNTSLLPARTLAFSPRLLLNPGTSTGVYTISSITIDGETKNGLTIPNLSIIPGQRYNLNLNFKTCTQPVTGGANLSWAYPASGTGAVVDGATVPAGTVLEQNLTAPGADYGFVFDIQRLDNSFNMVVNGIQLATQEIQFENIGVAPKNVQFVDGSNYGETVNGVTVPQIFNMLGTATNPILRVVISRTGEVTMYGSKSAGGELFPLKLTQGSFNTVPWSATSNAVKITQIVQGATSMVGSGSGRKKIACTS</sequence>
<comment type="caution">
    <text evidence="1">The sequence shown here is derived from an EMBL/GenBank/DDBJ whole genome shotgun (WGS) entry which is preliminary data.</text>
</comment>
<gene>
    <name evidence="1" type="ORF">D7322_08410</name>
</gene>
<keyword evidence="2" id="KW-1185">Reference proteome</keyword>
<evidence type="ECO:0000313" key="1">
    <source>
        <dbReference type="EMBL" id="RKO72107.1"/>
    </source>
</evidence>
<dbReference type="Pfam" id="PF13149">
    <property type="entry name" value="Mfa_like_1"/>
    <property type="match status" value="1"/>
</dbReference>
<reference evidence="1 2" key="1">
    <citation type="submission" date="2018-10" db="EMBL/GenBank/DDBJ databases">
        <title>Sphingobacterium sp. M05W1-28.</title>
        <authorList>
            <person name="Cai H."/>
        </authorList>
    </citation>
    <scope>NUCLEOTIDE SEQUENCE [LARGE SCALE GENOMIC DNA]</scope>
    <source>
        <strain evidence="1 2">M05W1-28</strain>
    </source>
</reference>
<organism evidence="1 2">
    <name type="scientific">Sphingobacterium puteale</name>
    <dbReference type="NCBI Taxonomy" id="2420510"/>
    <lineage>
        <taxon>Bacteria</taxon>
        <taxon>Pseudomonadati</taxon>
        <taxon>Bacteroidota</taxon>
        <taxon>Sphingobacteriia</taxon>
        <taxon>Sphingobacteriales</taxon>
        <taxon>Sphingobacteriaceae</taxon>
        <taxon>Sphingobacterium</taxon>
    </lineage>
</organism>
<proteinExistence type="predicted"/>
<evidence type="ECO:0000313" key="2">
    <source>
        <dbReference type="Proteomes" id="UP000282423"/>
    </source>
</evidence>
<dbReference type="Proteomes" id="UP000282423">
    <property type="component" value="Unassembled WGS sequence"/>
</dbReference>
<evidence type="ECO:0008006" key="3">
    <source>
        <dbReference type="Google" id="ProtNLM"/>
    </source>
</evidence>